<proteinExistence type="predicted"/>
<feature type="compositionally biased region" description="Polar residues" evidence="1">
    <location>
        <begin position="30"/>
        <end position="42"/>
    </location>
</feature>
<dbReference type="Proteomes" id="UP000235347">
    <property type="component" value="Unassembled WGS sequence"/>
</dbReference>
<evidence type="ECO:0000256" key="1">
    <source>
        <dbReference type="SAM" id="MobiDB-lite"/>
    </source>
</evidence>
<reference evidence="2 3" key="1">
    <citation type="submission" date="2018-01" db="EMBL/GenBank/DDBJ databases">
        <title>Whole genome analyses suggest that Burkholderia sensu lato contains two further novel genera in the rhizoxinica-symbiotica group Mycetohabitans gen. nov., and Trinickia gen. nov.: implications for the evolution of diazotrophy and nodulation in the Burkholderiaceae.</title>
        <authorList>
            <person name="Estrada-de los Santos P."/>
            <person name="Palmer M."/>
            <person name="Chavez-Ramirez B."/>
            <person name="Beukes C."/>
            <person name="Steenkamp E.T."/>
            <person name="Hirsch A.M."/>
            <person name="Manyaka P."/>
            <person name="Maluk M."/>
            <person name="Lafos M."/>
            <person name="Crook M."/>
            <person name="Gross E."/>
            <person name="Simon M.F."/>
            <person name="Bueno dos Reis Junior F."/>
            <person name="Poole P.S."/>
            <person name="Venter S.N."/>
            <person name="James E.K."/>
        </authorList>
    </citation>
    <scope>NUCLEOTIDE SEQUENCE [LARGE SCALE GENOMIC DNA]</scope>
    <source>
        <strain evidence="2 3">GP25-8</strain>
    </source>
</reference>
<keyword evidence="3" id="KW-1185">Reference proteome</keyword>
<protein>
    <submittedName>
        <fullName evidence="2">Uncharacterized protein</fullName>
    </submittedName>
</protein>
<organism evidence="2 3">
    <name type="scientific">Trinickia soli</name>
    <dbReference type="NCBI Taxonomy" id="380675"/>
    <lineage>
        <taxon>Bacteria</taxon>
        <taxon>Pseudomonadati</taxon>
        <taxon>Pseudomonadota</taxon>
        <taxon>Betaproteobacteria</taxon>
        <taxon>Burkholderiales</taxon>
        <taxon>Burkholderiaceae</taxon>
        <taxon>Trinickia</taxon>
    </lineage>
</organism>
<sequence length="100" mass="10446">MHSSRAAQFAAASTKGRQDERQRRKKASACRTTGQRLPQGSDNAGGSVVGASKVGRSGACERIGSHAQGRFGLRQAQLAKGEPVSRCAAIGSAMVSGYRR</sequence>
<comment type="caution">
    <text evidence="2">The sequence shown here is derived from an EMBL/GenBank/DDBJ whole genome shotgun (WGS) entry which is preliminary data.</text>
</comment>
<evidence type="ECO:0000313" key="2">
    <source>
        <dbReference type="EMBL" id="PMS25806.1"/>
    </source>
</evidence>
<feature type="region of interest" description="Disordered" evidence="1">
    <location>
        <begin position="1"/>
        <end position="50"/>
    </location>
</feature>
<accession>A0A2N7W8S0</accession>
<gene>
    <name evidence="2" type="ORF">C0Z19_09655</name>
</gene>
<dbReference type="EMBL" id="PNYB01000006">
    <property type="protein sequence ID" value="PMS25806.1"/>
    <property type="molecule type" value="Genomic_DNA"/>
</dbReference>
<name>A0A2N7W8S0_9BURK</name>
<evidence type="ECO:0000313" key="3">
    <source>
        <dbReference type="Proteomes" id="UP000235347"/>
    </source>
</evidence>
<dbReference type="AlphaFoldDB" id="A0A2N7W8S0"/>